<dbReference type="InterPro" id="IPR042099">
    <property type="entry name" value="ANL_N_sf"/>
</dbReference>
<keyword evidence="3" id="KW-1185">Reference proteome</keyword>
<dbReference type="PANTHER" id="PTHR43845:SF1">
    <property type="entry name" value="BLR5969 PROTEIN"/>
    <property type="match status" value="1"/>
</dbReference>
<comment type="caution">
    <text evidence="2">The sequence shown here is derived from an EMBL/GenBank/DDBJ whole genome shotgun (WGS) entry which is preliminary data.</text>
</comment>
<accession>A0A552UIK8</accession>
<evidence type="ECO:0000313" key="3">
    <source>
        <dbReference type="Proteomes" id="UP000317894"/>
    </source>
</evidence>
<dbReference type="SUPFAM" id="SSF56801">
    <property type="entry name" value="Acetyl-CoA synthetase-like"/>
    <property type="match status" value="1"/>
</dbReference>
<dbReference type="Gene3D" id="3.30.300.30">
    <property type="match status" value="1"/>
</dbReference>
<protein>
    <submittedName>
        <fullName evidence="2">Phenylacetate--CoA ligase</fullName>
    </submittedName>
</protein>
<dbReference type="Proteomes" id="UP000317894">
    <property type="component" value="Unassembled WGS sequence"/>
</dbReference>
<feature type="domain" description="AMP-dependent ligase C-terminal" evidence="1">
    <location>
        <begin position="362"/>
        <end position="453"/>
    </location>
</feature>
<dbReference type="Gene3D" id="3.40.50.12780">
    <property type="entry name" value="N-terminal domain of ligase-like"/>
    <property type="match status" value="1"/>
</dbReference>
<organism evidence="2 3">
    <name type="scientific">Glacieibacterium frigidum</name>
    <dbReference type="NCBI Taxonomy" id="2593303"/>
    <lineage>
        <taxon>Bacteria</taxon>
        <taxon>Pseudomonadati</taxon>
        <taxon>Pseudomonadota</taxon>
        <taxon>Alphaproteobacteria</taxon>
        <taxon>Sphingomonadales</taxon>
        <taxon>Sphingosinicellaceae</taxon>
        <taxon>Glacieibacterium</taxon>
    </lineage>
</organism>
<dbReference type="InterPro" id="IPR028154">
    <property type="entry name" value="AMP-dep_Lig_C"/>
</dbReference>
<dbReference type="GO" id="GO:0016874">
    <property type="term" value="F:ligase activity"/>
    <property type="evidence" value="ECO:0007669"/>
    <property type="project" value="UniProtKB-KW"/>
</dbReference>
<proteinExistence type="predicted"/>
<evidence type="ECO:0000259" key="1">
    <source>
        <dbReference type="Pfam" id="PF14535"/>
    </source>
</evidence>
<dbReference type="Pfam" id="PF14535">
    <property type="entry name" value="AMP-binding_C_2"/>
    <property type="match status" value="1"/>
</dbReference>
<dbReference type="RefSeq" id="WP_144236731.1">
    <property type="nucleotide sequence ID" value="NZ_VJWA01000001.1"/>
</dbReference>
<dbReference type="OrthoDB" id="580775at2"/>
<dbReference type="InterPro" id="IPR045851">
    <property type="entry name" value="AMP-bd_C_sf"/>
</dbReference>
<evidence type="ECO:0000313" key="2">
    <source>
        <dbReference type="EMBL" id="TRW18037.1"/>
    </source>
</evidence>
<name>A0A552UIK8_9SPHN</name>
<gene>
    <name evidence="2" type="ORF">FMM06_07965</name>
</gene>
<reference evidence="2 3" key="1">
    <citation type="submission" date="2019-07" db="EMBL/GenBank/DDBJ databases">
        <title>Novel species isolated from glacier.</title>
        <authorList>
            <person name="Liu Q."/>
            <person name="Xin Y.-H."/>
        </authorList>
    </citation>
    <scope>NUCLEOTIDE SEQUENCE [LARGE SCALE GENOMIC DNA]</scope>
    <source>
        <strain evidence="2 3">LB1R16</strain>
    </source>
</reference>
<keyword evidence="2" id="KW-0436">Ligase</keyword>
<dbReference type="EMBL" id="VJWA01000001">
    <property type="protein sequence ID" value="TRW18037.1"/>
    <property type="molecule type" value="Genomic_DNA"/>
</dbReference>
<dbReference type="AlphaFoldDB" id="A0A552UIK8"/>
<sequence>MTYPTYFETFDARAMLAEYPVGDAFVARYTAMSRDELRSQQEVRFARLMTRGWQIPFYQRLWGERGIEAGDVKGLDDITKLPVYDKADLMASIASHPPYGDFAGIGGADRPPQILHTTSGTTGRPQALLFGPKGREITNLLVGRMYRWQGLQPSDVVQSVYGHGVINGGHYIREAVTHFTNSIFLSAGTGIETRSAAQVRLMADFGVTVLVGFVDYLRKLAETARDEGLLEQINVRMICGHLGTEDRASVEAAWGGAKAYDWYGVGDTGSIAGEGPERDGLYVWEDAQYLELLDVQSGAAVAPGETGDMVVTCLFKDDVAPCIRFNTHDISHEVLGANATGMAFRRIAGFKGRSDNMVKLRGINVFPHAIGAIIENRSELTGEFVCRVARDAAGRDAMTVVLEAKVGDAAALVALLRQGLGVEVEVELCPPGGTAALTQIDVRQKPIRLIDERGL</sequence>
<dbReference type="PANTHER" id="PTHR43845">
    <property type="entry name" value="BLR5969 PROTEIN"/>
    <property type="match status" value="1"/>
</dbReference>